<dbReference type="EMBL" id="ANIZ01004356">
    <property type="protein sequence ID" value="ETI30189.1"/>
    <property type="molecule type" value="Genomic_DNA"/>
</dbReference>
<keyword evidence="2" id="KW-1185">Reference proteome</keyword>
<dbReference type="HOGENOM" id="CLU_2695457_0_0_1"/>
<sequence>PVTPVAVRVRVAADAVVRARITAPTTVAVRIRVAPAAVREASDPVACAAALLAPVAVRVQVAPAAVREHPSLRL</sequence>
<accession>V9DTK5</accession>
<proteinExistence type="predicted"/>
<dbReference type="Proteomes" id="UP000018721">
    <property type="component" value="Unassembled WGS sequence"/>
</dbReference>
<gene>
    <name evidence="1" type="ORF">F443_22692</name>
</gene>
<reference evidence="1 2" key="1">
    <citation type="submission" date="2013-11" db="EMBL/GenBank/DDBJ databases">
        <title>The Genome Sequence of Phytophthora parasitica P1569.</title>
        <authorList>
            <consortium name="The Broad Institute Genomics Platform"/>
            <person name="Russ C."/>
            <person name="Tyler B."/>
            <person name="Panabieres F."/>
            <person name="Shan W."/>
            <person name="Tripathy S."/>
            <person name="Grunwald N."/>
            <person name="Machado M."/>
            <person name="Johnson C.S."/>
            <person name="Arredondo F."/>
            <person name="Hong C."/>
            <person name="Coffey M."/>
            <person name="Young S.K."/>
            <person name="Zeng Q."/>
            <person name="Gargeya S."/>
            <person name="Fitzgerald M."/>
            <person name="Abouelleil A."/>
            <person name="Alvarado L."/>
            <person name="Chapman S.B."/>
            <person name="Gainer-Dewar J."/>
            <person name="Goldberg J."/>
            <person name="Griggs A."/>
            <person name="Gujja S."/>
            <person name="Hansen M."/>
            <person name="Howarth C."/>
            <person name="Imamovic A."/>
            <person name="Ireland A."/>
            <person name="Larimer J."/>
            <person name="McCowan C."/>
            <person name="Murphy C."/>
            <person name="Pearson M."/>
            <person name="Poon T.W."/>
            <person name="Priest M."/>
            <person name="Roberts A."/>
            <person name="Saif S."/>
            <person name="Shea T."/>
            <person name="Sykes S."/>
            <person name="Wortman J."/>
            <person name="Nusbaum C."/>
            <person name="Birren B."/>
        </authorList>
    </citation>
    <scope>NUCLEOTIDE SEQUENCE [LARGE SCALE GENOMIC DNA]</scope>
    <source>
        <strain evidence="1 2">P1569</strain>
    </source>
</reference>
<comment type="caution">
    <text evidence="1">The sequence shown here is derived from an EMBL/GenBank/DDBJ whole genome shotgun (WGS) entry which is preliminary data.</text>
</comment>
<dbReference type="AlphaFoldDB" id="V9DTK5"/>
<feature type="non-terminal residue" evidence="1">
    <location>
        <position position="1"/>
    </location>
</feature>
<feature type="non-terminal residue" evidence="1">
    <location>
        <position position="74"/>
    </location>
</feature>
<name>V9DTK5_PHYNI</name>
<organism evidence="1 2">
    <name type="scientific">Phytophthora nicotianae P1569</name>
    <dbReference type="NCBI Taxonomy" id="1317065"/>
    <lineage>
        <taxon>Eukaryota</taxon>
        <taxon>Sar</taxon>
        <taxon>Stramenopiles</taxon>
        <taxon>Oomycota</taxon>
        <taxon>Peronosporomycetes</taxon>
        <taxon>Peronosporales</taxon>
        <taxon>Peronosporaceae</taxon>
        <taxon>Phytophthora</taxon>
    </lineage>
</organism>
<evidence type="ECO:0000313" key="1">
    <source>
        <dbReference type="EMBL" id="ETI30189.1"/>
    </source>
</evidence>
<evidence type="ECO:0000313" key="2">
    <source>
        <dbReference type="Proteomes" id="UP000018721"/>
    </source>
</evidence>
<protein>
    <submittedName>
        <fullName evidence="1">Uncharacterized protein</fullName>
    </submittedName>
</protein>